<evidence type="ECO:0008006" key="2">
    <source>
        <dbReference type="Google" id="ProtNLM"/>
    </source>
</evidence>
<evidence type="ECO:0000313" key="1">
    <source>
        <dbReference type="EMBL" id="CAA9268638.1"/>
    </source>
</evidence>
<dbReference type="AlphaFoldDB" id="A0A6J4J3N4"/>
<sequence>MLGVHALLGRREEVERAVAANMAAQEKDRWTGPFAEEDAARAFCLLGDHERSLALLEQLLAKAYADCVTPALLRLDPVWDPLREHPRFQKLAAGKP</sequence>
<proteinExistence type="predicted"/>
<protein>
    <recommendedName>
        <fullName evidence="2">Tetratricopeptide repeat protein</fullName>
    </recommendedName>
</protein>
<organism evidence="1">
    <name type="scientific">uncultured Chthoniobacterales bacterium</name>
    <dbReference type="NCBI Taxonomy" id="1836801"/>
    <lineage>
        <taxon>Bacteria</taxon>
        <taxon>Pseudomonadati</taxon>
        <taxon>Verrucomicrobiota</taxon>
        <taxon>Spartobacteria</taxon>
        <taxon>Chthoniobacterales</taxon>
        <taxon>environmental samples</taxon>
    </lineage>
</organism>
<gene>
    <name evidence="1" type="ORF">AVDCRST_MAG42-3133</name>
</gene>
<reference evidence="1" key="1">
    <citation type="submission" date="2020-02" db="EMBL/GenBank/DDBJ databases">
        <authorList>
            <person name="Meier V. D."/>
        </authorList>
    </citation>
    <scope>NUCLEOTIDE SEQUENCE</scope>
    <source>
        <strain evidence="1">AVDCRST_MAG42</strain>
    </source>
</reference>
<name>A0A6J4J3N4_9BACT</name>
<dbReference type="EMBL" id="CADCTA010000116">
    <property type="protein sequence ID" value="CAA9268638.1"/>
    <property type="molecule type" value="Genomic_DNA"/>
</dbReference>
<accession>A0A6J4J3N4</accession>